<accession>A0A5B6ZFN5</accession>
<protein>
    <submittedName>
        <fullName evidence="2">Putative SUN domain-containing protein 3-like</fullName>
    </submittedName>
</protein>
<organism evidence="2">
    <name type="scientific">Davidia involucrata</name>
    <name type="common">Dove tree</name>
    <dbReference type="NCBI Taxonomy" id="16924"/>
    <lineage>
        <taxon>Eukaryota</taxon>
        <taxon>Viridiplantae</taxon>
        <taxon>Streptophyta</taxon>
        <taxon>Embryophyta</taxon>
        <taxon>Tracheophyta</taxon>
        <taxon>Spermatophyta</taxon>
        <taxon>Magnoliopsida</taxon>
        <taxon>eudicotyledons</taxon>
        <taxon>Gunneridae</taxon>
        <taxon>Pentapetalae</taxon>
        <taxon>asterids</taxon>
        <taxon>Cornales</taxon>
        <taxon>Nyssaceae</taxon>
        <taxon>Davidia</taxon>
    </lineage>
</organism>
<dbReference type="EMBL" id="GHES01012370">
    <property type="protein sequence ID" value="MPA42929.1"/>
    <property type="molecule type" value="Transcribed_RNA"/>
</dbReference>
<evidence type="ECO:0000256" key="1">
    <source>
        <dbReference type="SAM" id="Phobius"/>
    </source>
</evidence>
<feature type="transmembrane region" description="Helical" evidence="1">
    <location>
        <begin position="104"/>
        <end position="126"/>
    </location>
</feature>
<proteinExistence type="predicted"/>
<keyword evidence="1" id="KW-0472">Membrane</keyword>
<reference evidence="2" key="1">
    <citation type="submission" date="2019-08" db="EMBL/GenBank/DDBJ databases">
        <title>Reference gene set and small RNA set construction with multiple tissues from Davidia involucrata Baill.</title>
        <authorList>
            <person name="Yang H."/>
            <person name="Zhou C."/>
            <person name="Li G."/>
            <person name="Wang J."/>
            <person name="Gao P."/>
            <person name="Wang M."/>
            <person name="Wang R."/>
            <person name="Zhao Y."/>
        </authorList>
    </citation>
    <scope>NUCLEOTIDE SEQUENCE</scope>
    <source>
        <tissue evidence="2">Mixed with DoveR01_LX</tissue>
    </source>
</reference>
<dbReference type="AlphaFoldDB" id="A0A5B6ZFN5"/>
<sequence length="179" mass="18792">MSASTVSITANPGGRRRPVVVGEKKSGIELVSGDGGAAAAASSGDKVTSGGGGIGKDLSHSIRGEAVLERSRDLVQVKKALPNSTTVLPRRTPRKVVSKPDKPWWQTVISVLTKNLLLLLVLLGLVQMIYRLVISGGTVPPPPAAGISDLESRIAEVEGFLKSTTKMMQVQVEVVDSED</sequence>
<keyword evidence="1" id="KW-1133">Transmembrane helix</keyword>
<keyword evidence="1" id="KW-0812">Transmembrane</keyword>
<name>A0A5B6ZFN5_DAVIN</name>
<evidence type="ECO:0000313" key="2">
    <source>
        <dbReference type="EMBL" id="MPA42929.1"/>
    </source>
</evidence>
<gene>
    <name evidence="2" type="ORF">Din_012370</name>
</gene>